<evidence type="ECO:0000313" key="2">
    <source>
        <dbReference type="Proteomes" id="UP000073601"/>
    </source>
</evidence>
<name>A0A128FIU5_9GAMM</name>
<keyword evidence="2" id="KW-1185">Reference proteome</keyword>
<protein>
    <submittedName>
        <fullName evidence="1">Uncharacterized protein</fullName>
    </submittedName>
</protein>
<evidence type="ECO:0000313" key="1">
    <source>
        <dbReference type="EMBL" id="CZF86713.1"/>
    </source>
</evidence>
<dbReference type="AlphaFoldDB" id="A0A128FIU5"/>
<gene>
    <name evidence="1" type="ORF">GMA8713_04752</name>
</gene>
<proteinExistence type="predicted"/>
<sequence>MQNNHDFYQVPLTFSDYFHSSLLHFFTRPRLQSVASPDEKKTMRLKGSTTLPFGFYSSFVTQADGEN</sequence>
<organism evidence="1 2">
    <name type="scientific">Grimontia marina</name>
    <dbReference type="NCBI Taxonomy" id="646534"/>
    <lineage>
        <taxon>Bacteria</taxon>
        <taxon>Pseudomonadati</taxon>
        <taxon>Pseudomonadota</taxon>
        <taxon>Gammaproteobacteria</taxon>
        <taxon>Vibrionales</taxon>
        <taxon>Vibrionaceae</taxon>
        <taxon>Grimontia</taxon>
    </lineage>
</organism>
<accession>A0A128FIU5</accession>
<dbReference type="EMBL" id="FIZY01000078">
    <property type="protein sequence ID" value="CZF86713.1"/>
    <property type="molecule type" value="Genomic_DNA"/>
</dbReference>
<dbReference type="Proteomes" id="UP000073601">
    <property type="component" value="Unassembled WGS sequence"/>
</dbReference>
<reference evidence="2" key="1">
    <citation type="submission" date="2016-02" db="EMBL/GenBank/DDBJ databases">
        <authorList>
            <person name="Rodrigo-Torres Lidia"/>
            <person name="Arahal R.David."/>
        </authorList>
    </citation>
    <scope>NUCLEOTIDE SEQUENCE [LARGE SCALE GENOMIC DNA]</scope>
    <source>
        <strain evidence="2">CECT 8713</strain>
    </source>
</reference>